<dbReference type="AlphaFoldDB" id="A0A4R1L7K9"/>
<reference evidence="9 10" key="1">
    <citation type="submission" date="2019-03" db="EMBL/GenBank/DDBJ databases">
        <title>Genomic Encyclopedia of Type Strains, Phase IV (KMG-IV): sequencing the most valuable type-strain genomes for metagenomic binning, comparative biology and taxonomic classification.</title>
        <authorList>
            <person name="Goeker M."/>
        </authorList>
    </citation>
    <scope>NUCLEOTIDE SEQUENCE [LARGE SCALE GENOMIC DNA]</scope>
    <source>
        <strain evidence="9 10">DSM 103428</strain>
    </source>
</reference>
<evidence type="ECO:0000256" key="6">
    <source>
        <dbReference type="ARBA" id="ARBA00023136"/>
    </source>
</evidence>
<accession>A0A4R1L7K9</accession>
<gene>
    <name evidence="9" type="ORF">C7378_1820</name>
</gene>
<evidence type="ECO:0000256" key="2">
    <source>
        <dbReference type="ARBA" id="ARBA00006448"/>
    </source>
</evidence>
<keyword evidence="6 7" id="KW-0472">Membrane</keyword>
<evidence type="ECO:0000313" key="9">
    <source>
        <dbReference type="EMBL" id="TCK74198.1"/>
    </source>
</evidence>
<dbReference type="InterPro" id="IPR007353">
    <property type="entry name" value="DUF421"/>
</dbReference>
<dbReference type="EMBL" id="SMGK01000002">
    <property type="protein sequence ID" value="TCK74198.1"/>
    <property type="molecule type" value="Genomic_DNA"/>
</dbReference>
<evidence type="ECO:0000256" key="3">
    <source>
        <dbReference type="ARBA" id="ARBA00022475"/>
    </source>
</evidence>
<dbReference type="RefSeq" id="WP_131994896.1">
    <property type="nucleotide sequence ID" value="NZ_SMGK01000002.1"/>
</dbReference>
<dbReference type="PANTHER" id="PTHR34582">
    <property type="entry name" value="UPF0702 TRANSMEMBRANE PROTEIN YCAP"/>
    <property type="match status" value="1"/>
</dbReference>
<keyword evidence="3" id="KW-1003">Cell membrane</keyword>
<evidence type="ECO:0000313" key="10">
    <source>
        <dbReference type="Proteomes" id="UP000295210"/>
    </source>
</evidence>
<name>A0A4R1L7K9_9BACT</name>
<keyword evidence="4 7" id="KW-0812">Transmembrane</keyword>
<evidence type="ECO:0000256" key="7">
    <source>
        <dbReference type="SAM" id="Phobius"/>
    </source>
</evidence>
<organism evidence="9 10">
    <name type="scientific">Acidipila rosea</name>
    <dbReference type="NCBI Taxonomy" id="768535"/>
    <lineage>
        <taxon>Bacteria</taxon>
        <taxon>Pseudomonadati</taxon>
        <taxon>Acidobacteriota</taxon>
        <taxon>Terriglobia</taxon>
        <taxon>Terriglobales</taxon>
        <taxon>Acidobacteriaceae</taxon>
        <taxon>Acidipila</taxon>
    </lineage>
</organism>
<dbReference type="PANTHER" id="PTHR34582:SF6">
    <property type="entry name" value="UPF0702 TRANSMEMBRANE PROTEIN YCAP"/>
    <property type="match status" value="1"/>
</dbReference>
<protein>
    <submittedName>
        <fullName evidence="9">Uncharacterized protein DUF421</fullName>
    </submittedName>
</protein>
<comment type="subcellular location">
    <subcellularLocation>
        <location evidence="1">Cell membrane</location>
        <topology evidence="1">Multi-pass membrane protein</topology>
    </subcellularLocation>
</comment>
<evidence type="ECO:0000256" key="5">
    <source>
        <dbReference type="ARBA" id="ARBA00022989"/>
    </source>
</evidence>
<feature type="transmembrane region" description="Helical" evidence="7">
    <location>
        <begin position="6"/>
        <end position="22"/>
    </location>
</feature>
<proteinExistence type="inferred from homology"/>
<keyword evidence="10" id="KW-1185">Reference proteome</keyword>
<comment type="similarity">
    <text evidence="2">Belongs to the UPF0702 family.</text>
</comment>
<sequence>MATVLHAVFGYFFLLLTVRILTRRPGGQLTLFEFVIVFLIGGVIILSTVGKDRSLTNCVCAIITVGLLHQSVSWLRARYPRFGVIVDGTPLLVLDRGKWDTDLMKKMRLDENDVMAAARSKGLTSLTQIKYAVLERNGSISIIQAEASKSEA</sequence>
<evidence type="ECO:0000259" key="8">
    <source>
        <dbReference type="Pfam" id="PF04239"/>
    </source>
</evidence>
<evidence type="ECO:0000256" key="4">
    <source>
        <dbReference type="ARBA" id="ARBA00022692"/>
    </source>
</evidence>
<dbReference type="OrthoDB" id="9793799at2"/>
<dbReference type="Proteomes" id="UP000295210">
    <property type="component" value="Unassembled WGS sequence"/>
</dbReference>
<comment type="caution">
    <text evidence="9">The sequence shown here is derived from an EMBL/GenBank/DDBJ whole genome shotgun (WGS) entry which is preliminary data.</text>
</comment>
<feature type="transmembrane region" description="Helical" evidence="7">
    <location>
        <begin position="29"/>
        <end position="48"/>
    </location>
</feature>
<keyword evidence="5 7" id="KW-1133">Transmembrane helix</keyword>
<evidence type="ECO:0000256" key="1">
    <source>
        <dbReference type="ARBA" id="ARBA00004651"/>
    </source>
</evidence>
<dbReference type="Gene3D" id="3.30.240.20">
    <property type="entry name" value="bsu07140 like domains"/>
    <property type="match status" value="1"/>
</dbReference>
<dbReference type="InterPro" id="IPR023090">
    <property type="entry name" value="UPF0702_alpha/beta_dom_sf"/>
</dbReference>
<feature type="domain" description="YetF C-terminal" evidence="8">
    <location>
        <begin position="80"/>
        <end position="147"/>
    </location>
</feature>
<dbReference type="GO" id="GO:0005886">
    <property type="term" value="C:plasma membrane"/>
    <property type="evidence" value="ECO:0007669"/>
    <property type="project" value="UniProtKB-SubCell"/>
</dbReference>
<dbReference type="Pfam" id="PF04239">
    <property type="entry name" value="DUF421"/>
    <property type="match status" value="1"/>
</dbReference>